<dbReference type="Gene3D" id="2.40.70.10">
    <property type="entry name" value="Acid Proteases"/>
    <property type="match status" value="1"/>
</dbReference>
<dbReference type="PANTHER" id="PTHR33240">
    <property type="entry name" value="OS08G0508500 PROTEIN"/>
    <property type="match status" value="1"/>
</dbReference>
<dbReference type="SUPFAM" id="SSF50630">
    <property type="entry name" value="Acid proteases"/>
    <property type="match status" value="1"/>
</dbReference>
<dbReference type="InterPro" id="IPR021109">
    <property type="entry name" value="Peptidase_aspartic_dom_sf"/>
</dbReference>
<dbReference type="Gramene" id="OB10G14260.1">
    <property type="protein sequence ID" value="OB10G14260.1"/>
    <property type="gene ID" value="OB10G14260"/>
</dbReference>
<evidence type="ECO:0000313" key="2">
    <source>
        <dbReference type="Proteomes" id="UP000006038"/>
    </source>
</evidence>
<reference evidence="1" key="2">
    <citation type="submission" date="2013-04" db="UniProtKB">
        <authorList>
            <consortium name="EnsemblPlants"/>
        </authorList>
    </citation>
    <scope>IDENTIFICATION</scope>
</reference>
<reference evidence="1" key="1">
    <citation type="journal article" date="2013" name="Nat. Commun.">
        <title>Whole-genome sequencing of Oryza brachyantha reveals mechanisms underlying Oryza genome evolution.</title>
        <authorList>
            <person name="Chen J."/>
            <person name="Huang Q."/>
            <person name="Gao D."/>
            <person name="Wang J."/>
            <person name="Lang Y."/>
            <person name="Liu T."/>
            <person name="Li B."/>
            <person name="Bai Z."/>
            <person name="Luis Goicoechea J."/>
            <person name="Liang C."/>
            <person name="Chen C."/>
            <person name="Zhang W."/>
            <person name="Sun S."/>
            <person name="Liao Y."/>
            <person name="Zhang X."/>
            <person name="Yang L."/>
            <person name="Song C."/>
            <person name="Wang M."/>
            <person name="Shi J."/>
            <person name="Liu G."/>
            <person name="Liu J."/>
            <person name="Zhou H."/>
            <person name="Zhou W."/>
            <person name="Yu Q."/>
            <person name="An N."/>
            <person name="Chen Y."/>
            <person name="Cai Q."/>
            <person name="Wang B."/>
            <person name="Liu B."/>
            <person name="Min J."/>
            <person name="Huang Y."/>
            <person name="Wu H."/>
            <person name="Li Z."/>
            <person name="Zhang Y."/>
            <person name="Yin Y."/>
            <person name="Song W."/>
            <person name="Jiang J."/>
            <person name="Jackson S.A."/>
            <person name="Wing R.A."/>
            <person name="Wang J."/>
            <person name="Chen M."/>
        </authorList>
    </citation>
    <scope>NUCLEOTIDE SEQUENCE [LARGE SCALE GENOMIC DNA]</scope>
    <source>
        <strain evidence="1">cv. IRGC 101232</strain>
    </source>
</reference>
<dbReference type="HOGENOM" id="CLU_788917_0_0_1"/>
<protein>
    <recommendedName>
        <fullName evidence="3">Peptidase A2 domain-containing protein</fullName>
    </recommendedName>
</protein>
<evidence type="ECO:0000313" key="1">
    <source>
        <dbReference type="EnsemblPlants" id="OB10G14260.1"/>
    </source>
</evidence>
<sequence>MESPYSSRRQSIKMMKEDFDVHAIEIFEEDGKPLYFPDHESLEVEQVQLRLGRQLVDVRPLAPKNPRSKDVASYEVADLPPNVSVKYDVISHLKKIPAMLSVYDALCLSYDLRKAFISALSFPEDYRVEVSQTEVESTEVLDVTFTDEDLLLGSKKHNRPLLMYGQIDDLSINRIMVDGGSTINILPLRTLKRLGYSTGNLSSSNVVIHGFNQAGQEAGTISLVLKLASLSTYETFHVIDAATSYNVLLGYPCLHENQVVPSTLHQCIKYKDKSGETIRIFADERLADAKFYIEPVEKIEKPKPGETLEPGIMKGNPSECSSNCKIYQYIPSKQRREGDPIFRIISKSSSNQ</sequence>
<dbReference type="AlphaFoldDB" id="J3N1M8"/>
<dbReference type="CDD" id="cd00303">
    <property type="entry name" value="retropepsin_like"/>
    <property type="match status" value="1"/>
</dbReference>
<organism evidence="1">
    <name type="scientific">Oryza brachyantha</name>
    <name type="common">malo sina</name>
    <dbReference type="NCBI Taxonomy" id="4533"/>
    <lineage>
        <taxon>Eukaryota</taxon>
        <taxon>Viridiplantae</taxon>
        <taxon>Streptophyta</taxon>
        <taxon>Embryophyta</taxon>
        <taxon>Tracheophyta</taxon>
        <taxon>Spermatophyta</taxon>
        <taxon>Magnoliopsida</taxon>
        <taxon>Liliopsida</taxon>
        <taxon>Poales</taxon>
        <taxon>Poaceae</taxon>
        <taxon>BOP clade</taxon>
        <taxon>Oryzoideae</taxon>
        <taxon>Oryzeae</taxon>
        <taxon>Oryzinae</taxon>
        <taxon>Oryza</taxon>
    </lineage>
</organism>
<dbReference type="PANTHER" id="PTHR33240:SF15">
    <property type="entry name" value="GAG-PRO-LIKE PROTEIN"/>
    <property type="match status" value="1"/>
</dbReference>
<dbReference type="Proteomes" id="UP000006038">
    <property type="component" value="Chromosome 10"/>
</dbReference>
<keyword evidence="2" id="KW-1185">Reference proteome</keyword>
<proteinExistence type="predicted"/>
<evidence type="ECO:0008006" key="3">
    <source>
        <dbReference type="Google" id="ProtNLM"/>
    </source>
</evidence>
<dbReference type="EnsemblPlants" id="OB10G14260.1">
    <property type="protein sequence ID" value="OB10G14260.1"/>
    <property type="gene ID" value="OB10G14260"/>
</dbReference>
<accession>J3N1M8</accession>
<dbReference type="eggNOG" id="KOG0017">
    <property type="taxonomic scope" value="Eukaryota"/>
</dbReference>
<name>J3N1M8_ORYBR</name>